<organism evidence="1 2">
    <name type="scientific">Spiribacter salinus</name>
    <dbReference type="NCBI Taxonomy" id="1335746"/>
    <lineage>
        <taxon>Bacteria</taxon>
        <taxon>Pseudomonadati</taxon>
        <taxon>Pseudomonadota</taxon>
        <taxon>Gammaproteobacteria</taxon>
        <taxon>Chromatiales</taxon>
        <taxon>Ectothiorhodospiraceae</taxon>
        <taxon>Spiribacter</taxon>
    </lineage>
</organism>
<dbReference type="GO" id="GO:0044781">
    <property type="term" value="P:bacterial-type flagellum organization"/>
    <property type="evidence" value="ECO:0007669"/>
    <property type="project" value="InterPro"/>
</dbReference>
<name>A0A540VVS3_9GAMM</name>
<dbReference type="AlphaFoldDB" id="A0A540VVS3"/>
<dbReference type="Pfam" id="PF07309">
    <property type="entry name" value="FlaF"/>
    <property type="match status" value="1"/>
</dbReference>
<reference evidence="1 2" key="1">
    <citation type="submission" date="2019-06" db="EMBL/GenBank/DDBJ databases">
        <title>Metagenome assembled Genome of Spiribacter salinus SL48-SHIP from the microbial mat of Salt Lake 48 (Novosibirsk region, Russia).</title>
        <authorList>
            <person name="Shipova A."/>
            <person name="Rozanov A.S."/>
            <person name="Bryanskaya A.V."/>
            <person name="Peltek S.E."/>
        </authorList>
    </citation>
    <scope>NUCLEOTIDE SEQUENCE [LARGE SCALE GENOMIC DNA]</scope>
    <source>
        <strain evidence="1">SL48-SHIP-2</strain>
    </source>
</reference>
<dbReference type="EMBL" id="VIFK01000004">
    <property type="protein sequence ID" value="TQF00838.1"/>
    <property type="molecule type" value="Genomic_DNA"/>
</dbReference>
<evidence type="ECO:0000313" key="2">
    <source>
        <dbReference type="Proteomes" id="UP000315400"/>
    </source>
</evidence>
<protein>
    <submittedName>
        <fullName evidence="1">Flagellar biosynthesis regulator FlaF</fullName>
    </submittedName>
</protein>
<sequence>MNATEHARRAYAGNRAPIRTDRGSEYEAFAKVTQKLQAALANAGQEMADASKKIHLKAQTAEAVDLNRRLWSLLAVDVLSDDNLLPEPTRASILSLNEFTRAHSRKVLNGEAEIRPLIEINAAIMRGLSQGRTEP</sequence>
<keyword evidence="1" id="KW-0282">Flagellum</keyword>
<evidence type="ECO:0000313" key="1">
    <source>
        <dbReference type="EMBL" id="TQF00838.1"/>
    </source>
</evidence>
<dbReference type="NCBIfam" id="NF009435">
    <property type="entry name" value="PRK12794.1"/>
    <property type="match status" value="1"/>
</dbReference>
<keyword evidence="1" id="KW-0969">Cilium</keyword>
<gene>
    <name evidence="1" type="primary">flaF</name>
    <name evidence="1" type="ORF">FKY71_01445</name>
</gene>
<keyword evidence="1" id="KW-0966">Cell projection</keyword>
<accession>A0A540VVS3</accession>
<comment type="caution">
    <text evidence="1">The sequence shown here is derived from an EMBL/GenBank/DDBJ whole genome shotgun (WGS) entry which is preliminary data.</text>
</comment>
<dbReference type="InterPro" id="IPR010845">
    <property type="entry name" value="FlaF"/>
</dbReference>
<proteinExistence type="predicted"/>
<dbReference type="Proteomes" id="UP000315400">
    <property type="component" value="Unassembled WGS sequence"/>
</dbReference>